<keyword evidence="1" id="KW-1133">Transmembrane helix</keyword>
<keyword evidence="1" id="KW-0472">Membrane</keyword>
<feature type="transmembrane region" description="Helical" evidence="1">
    <location>
        <begin position="198"/>
        <end position="222"/>
    </location>
</feature>
<feature type="transmembrane region" description="Helical" evidence="1">
    <location>
        <begin position="137"/>
        <end position="153"/>
    </location>
</feature>
<protein>
    <recommendedName>
        <fullName evidence="4">Metal-binding integral membrane protein</fullName>
    </recommendedName>
</protein>
<sequence length="266" mass="31773">MKLQVYFSILKRPPFSILLCIGLLVWLFLLLQPIVMVEFNIPVHGHAHHHIHTHQRNGLWSVIMQTINIHWFLMLIAMMFPLLSDAVLAIWRKNFPRKRYIGLTTFFIGYIVFWTFIGIVLLFLTEILNSILDSSKELVLGCILVILLFWQATPWKQMSLNRCHIPPMINPFGLQSAIDCFSYGLKKAFYCVGTCWPLMWISLVTMQHTMYLMPLFTFMMYFEQNLPWKPEQWRIPYLYSFHNFYKQLSFKQKNSTHPILRFDRKF</sequence>
<evidence type="ECO:0008006" key="4">
    <source>
        <dbReference type="Google" id="ProtNLM"/>
    </source>
</evidence>
<dbReference type="PATRIC" id="fig|1120928.5.peg.2798"/>
<comment type="caution">
    <text evidence="2">The sequence shown here is derived from an EMBL/GenBank/DDBJ whole genome shotgun (WGS) entry which is preliminary data.</text>
</comment>
<keyword evidence="3" id="KW-1185">Reference proteome</keyword>
<evidence type="ECO:0000313" key="2">
    <source>
        <dbReference type="EMBL" id="ESK54311.1"/>
    </source>
</evidence>
<dbReference type="Proteomes" id="UP000017404">
    <property type="component" value="Unassembled WGS sequence"/>
</dbReference>
<dbReference type="RefSeq" id="WP_018678228.1">
    <property type="nucleotide sequence ID" value="NZ_AYEV01000032.1"/>
</dbReference>
<proteinExistence type="predicted"/>
<evidence type="ECO:0000313" key="3">
    <source>
        <dbReference type="Proteomes" id="UP000017404"/>
    </source>
</evidence>
<dbReference type="Pfam" id="PF09948">
    <property type="entry name" value="PpoB2"/>
    <property type="match status" value="1"/>
</dbReference>
<reference evidence="2 3" key="1">
    <citation type="submission" date="2013-10" db="EMBL/GenBank/DDBJ databases">
        <title>The Genome Sequence of Acinetobacter tjernbergiae CIP107465.</title>
        <authorList>
            <consortium name="The Broad Institute Genomics Platform"/>
            <consortium name="The Broad Institute Genome Sequencing Center for Infectious Disease"/>
            <person name="Cerqueira G."/>
            <person name="Feldgarden M."/>
            <person name="Courvalin P."/>
            <person name="Grillot-Courvalin C."/>
            <person name="Clermont D."/>
            <person name="Rocha E."/>
            <person name="Yoon E.-J."/>
            <person name="Nemec A."/>
            <person name="Young S.K."/>
            <person name="Zeng Q."/>
            <person name="Gargeya S."/>
            <person name="Fitzgerald M."/>
            <person name="Abouelleil A."/>
            <person name="Alvarado L."/>
            <person name="Berlin A.M."/>
            <person name="Chapman S.B."/>
            <person name="Gainer-Dewar J."/>
            <person name="Goldberg J."/>
            <person name="Gnerre S."/>
            <person name="Griggs A."/>
            <person name="Gujja S."/>
            <person name="Hansen M."/>
            <person name="Howarth C."/>
            <person name="Imamovic A."/>
            <person name="Ireland A."/>
            <person name="Larimer J."/>
            <person name="McCowan C."/>
            <person name="Murphy C."/>
            <person name="Pearson M."/>
            <person name="Poon T.W."/>
            <person name="Priest M."/>
            <person name="Roberts A."/>
            <person name="Saif S."/>
            <person name="Shea T."/>
            <person name="Sykes S."/>
            <person name="Wortman J."/>
            <person name="Nusbaum C."/>
            <person name="Birren B."/>
        </authorList>
    </citation>
    <scope>NUCLEOTIDE SEQUENCE [LARGE SCALE GENOMIC DNA]</scope>
    <source>
        <strain evidence="2 3">CIP 107465</strain>
    </source>
</reference>
<feature type="transmembrane region" description="Helical" evidence="1">
    <location>
        <begin position="58"/>
        <end position="80"/>
    </location>
</feature>
<dbReference type="eggNOG" id="COG5486">
    <property type="taxonomic scope" value="Bacteria"/>
</dbReference>
<dbReference type="EMBL" id="AYEV01000032">
    <property type="protein sequence ID" value="ESK54311.1"/>
    <property type="molecule type" value="Genomic_DNA"/>
</dbReference>
<feature type="transmembrane region" description="Helical" evidence="1">
    <location>
        <begin position="100"/>
        <end position="125"/>
    </location>
</feature>
<evidence type="ECO:0000256" key="1">
    <source>
        <dbReference type="SAM" id="Phobius"/>
    </source>
</evidence>
<keyword evidence="1" id="KW-0812">Transmembrane</keyword>
<dbReference type="STRING" id="202955.GCA_000759995_01976"/>
<dbReference type="AlphaFoldDB" id="V2V0D1"/>
<dbReference type="OrthoDB" id="980055at2"/>
<gene>
    <name evidence="2" type="ORF">F990_02769</name>
</gene>
<accession>V2V0D1</accession>
<feature type="transmembrane region" description="Helical" evidence="1">
    <location>
        <begin position="15"/>
        <end position="37"/>
    </location>
</feature>
<name>V2V0D1_9GAMM</name>
<dbReference type="InterPro" id="IPR018688">
    <property type="entry name" value="PpoB2-like"/>
</dbReference>
<organism evidence="2 3">
    <name type="scientific">Acinetobacter tjernbergiae DSM 14971 = CIP 107465</name>
    <dbReference type="NCBI Taxonomy" id="1120928"/>
    <lineage>
        <taxon>Bacteria</taxon>
        <taxon>Pseudomonadati</taxon>
        <taxon>Pseudomonadota</taxon>
        <taxon>Gammaproteobacteria</taxon>
        <taxon>Moraxellales</taxon>
        <taxon>Moraxellaceae</taxon>
        <taxon>Acinetobacter</taxon>
    </lineage>
</organism>